<dbReference type="Proteomes" id="UP000265926">
    <property type="component" value="Unassembled WGS sequence"/>
</dbReference>
<evidence type="ECO:0000256" key="1">
    <source>
        <dbReference type="SAM" id="SignalP"/>
    </source>
</evidence>
<proteinExistence type="predicted"/>
<name>A0A399SR33_9BACT</name>
<dbReference type="RefSeq" id="WP_119439724.1">
    <property type="nucleotide sequence ID" value="NZ_QWGR01000016.1"/>
</dbReference>
<evidence type="ECO:0000313" key="3">
    <source>
        <dbReference type="Proteomes" id="UP000265926"/>
    </source>
</evidence>
<protein>
    <recommendedName>
        <fullName evidence="4">Transporter</fullName>
    </recommendedName>
</protein>
<keyword evidence="1" id="KW-0732">Signal</keyword>
<feature type="chain" id="PRO_5017412337" description="Transporter" evidence="1">
    <location>
        <begin position="20"/>
        <end position="298"/>
    </location>
</feature>
<reference evidence="2 3" key="1">
    <citation type="submission" date="2018-08" db="EMBL/GenBank/DDBJ databases">
        <title>Pallidiluteibacterium maritimus gen. nov., sp. nov., isolated from coastal sediment.</title>
        <authorList>
            <person name="Zhou L.Y."/>
        </authorList>
    </citation>
    <scope>NUCLEOTIDE SEQUENCE [LARGE SCALE GENOMIC DNA]</scope>
    <source>
        <strain evidence="2 3">XSD2</strain>
    </source>
</reference>
<accession>A0A399SR33</accession>
<dbReference type="AlphaFoldDB" id="A0A399SR33"/>
<keyword evidence="3" id="KW-1185">Reference proteome</keyword>
<evidence type="ECO:0008006" key="4">
    <source>
        <dbReference type="Google" id="ProtNLM"/>
    </source>
</evidence>
<dbReference type="EMBL" id="QWGR01000016">
    <property type="protein sequence ID" value="RIJ46220.1"/>
    <property type="molecule type" value="Genomic_DNA"/>
</dbReference>
<sequence length="298" mass="34546">MRKLFLFVLFAVLSFSSFAEEDWGWWNELHGWKTGMPGWRNWIIISPAYLGPNALPVPEVKKGFFLNESEFALTASTHFHSGDPTQDISGRLFIPFAKGKIAVEMYGVMMEHYAYTEEIRNERFSRDKDGKGAAIGDFYFSTLIQLTRDRKFPNTLFRMALRTASGGKLDAARYSDAPGYFFDVSSSKDFGTRESLLFRPYGMIGFYSWQTNDELMLQNDALLYGLGTEWEHNSWRLGASWSGYHGYKNTGDRPMQLNFDLRKDFSKSAISLQYQHGLHDWLYKTLRFSFIWKFNAVK</sequence>
<evidence type="ECO:0000313" key="2">
    <source>
        <dbReference type="EMBL" id="RIJ46220.1"/>
    </source>
</evidence>
<comment type="caution">
    <text evidence="2">The sequence shown here is derived from an EMBL/GenBank/DDBJ whole genome shotgun (WGS) entry which is preliminary data.</text>
</comment>
<gene>
    <name evidence="2" type="ORF">D1614_19810</name>
</gene>
<feature type="signal peptide" evidence="1">
    <location>
        <begin position="1"/>
        <end position="19"/>
    </location>
</feature>
<organism evidence="2 3">
    <name type="scientific">Maribellus luteus</name>
    <dbReference type="NCBI Taxonomy" id="2305463"/>
    <lineage>
        <taxon>Bacteria</taxon>
        <taxon>Pseudomonadati</taxon>
        <taxon>Bacteroidota</taxon>
        <taxon>Bacteroidia</taxon>
        <taxon>Marinilabiliales</taxon>
        <taxon>Prolixibacteraceae</taxon>
        <taxon>Maribellus</taxon>
    </lineage>
</organism>
<dbReference type="OrthoDB" id="975430at2"/>